<feature type="transmembrane region" description="Helical" evidence="1">
    <location>
        <begin position="404"/>
        <end position="427"/>
    </location>
</feature>
<keyword evidence="2" id="KW-0732">Signal</keyword>
<keyword evidence="1" id="KW-0812">Transmembrane</keyword>
<feature type="transmembrane region" description="Helical" evidence="1">
    <location>
        <begin position="312"/>
        <end position="332"/>
    </location>
</feature>
<feature type="transmembrane region" description="Helical" evidence="1">
    <location>
        <begin position="526"/>
        <end position="551"/>
    </location>
</feature>
<reference evidence="3 4" key="1">
    <citation type="submission" date="2018-04" db="EMBL/GenBank/DDBJ databases">
        <authorList>
            <person name="Huttner S."/>
            <person name="Dainat J."/>
        </authorList>
    </citation>
    <scope>NUCLEOTIDE SEQUENCE [LARGE SCALE GENOMIC DNA]</scope>
</reference>
<evidence type="ECO:0000256" key="2">
    <source>
        <dbReference type="SAM" id="SignalP"/>
    </source>
</evidence>
<name>A0A3S4BPQ0_9PEZI</name>
<evidence type="ECO:0000256" key="1">
    <source>
        <dbReference type="SAM" id="Phobius"/>
    </source>
</evidence>
<feature type="signal peptide" evidence="2">
    <location>
        <begin position="1"/>
        <end position="20"/>
    </location>
</feature>
<feature type="chain" id="PRO_5018754290" evidence="2">
    <location>
        <begin position="21"/>
        <end position="577"/>
    </location>
</feature>
<feature type="transmembrane region" description="Helical" evidence="1">
    <location>
        <begin position="81"/>
        <end position="103"/>
    </location>
</feature>
<keyword evidence="1" id="KW-1133">Transmembrane helix</keyword>
<evidence type="ECO:0000313" key="3">
    <source>
        <dbReference type="EMBL" id="SPQ25955.1"/>
    </source>
</evidence>
<keyword evidence="1" id="KW-0472">Membrane</keyword>
<feature type="transmembrane region" description="Helical" evidence="1">
    <location>
        <begin position="363"/>
        <end position="383"/>
    </location>
</feature>
<accession>A0A3S4BPQ0</accession>
<evidence type="ECO:0000313" key="4">
    <source>
        <dbReference type="Proteomes" id="UP000289323"/>
    </source>
</evidence>
<feature type="transmembrane region" description="Helical" evidence="1">
    <location>
        <begin position="447"/>
        <end position="471"/>
    </location>
</feature>
<dbReference type="EMBL" id="OUUZ01000016">
    <property type="protein sequence ID" value="SPQ25955.1"/>
    <property type="molecule type" value="Genomic_DNA"/>
</dbReference>
<dbReference type="Proteomes" id="UP000289323">
    <property type="component" value="Unassembled WGS sequence"/>
</dbReference>
<dbReference type="AlphaFoldDB" id="A0A3S4BPQ0"/>
<organism evidence="3 4">
    <name type="scientific">Thermothielavioides terrestris</name>
    <dbReference type="NCBI Taxonomy" id="2587410"/>
    <lineage>
        <taxon>Eukaryota</taxon>
        <taxon>Fungi</taxon>
        <taxon>Dikarya</taxon>
        <taxon>Ascomycota</taxon>
        <taxon>Pezizomycotina</taxon>
        <taxon>Sordariomycetes</taxon>
        <taxon>Sordariomycetidae</taxon>
        <taxon>Sordariales</taxon>
        <taxon>Chaetomiaceae</taxon>
        <taxon>Thermothielavioides</taxon>
    </lineage>
</organism>
<gene>
    <name evidence="3" type="ORF">TT172_LOCUS8374</name>
</gene>
<sequence length="577" mass="64237">MGAFGAAQLVLVLSLEGALACGDARPAIFTVLGGILGLRWLDVFHVHIRLPILFLLFLGQEVVISLVHLGVDRHRIVHRASFLVGGGPQSLGISLGVLILQMLELGASHVLGRLIRLVLTLRGSLDIPLVAVPPFQGIAELLERLRVLRARVLRLVGRALLLVETRRGALVARRFVFLWRLLAERTLLSLSSRILGLVVLHVRVFGVASPVLHIAGCDIILVRASPVVRQRRLLLILLPPLFLLRVHVHLFLSITSCINLGFLLRFLLGDVLIFLLLRLPALLLLVITLGRSILLCIIRPLLLGILHIRQPIQIVIFIALLLPAITNLELHILRKRQRLFLLHILILPVQLLLRHTLRFLSRFHLGIRLLVSLLLLLSFVTIRRRIPLFILPLLLLLPPLSRRTLILVLLPLLLITQLILLRLVLPAPIPHLFIHRRGIQIIDVARLLLHLVLLLVFVPILILLPLLLLLITHHTPHFALELILPHVDGILVRLNLRLGLVIVRVLRQFRQVLVRLDVLADVLGALALAEAGAALQLAGLCAARFLVALLLRRAEPMGGDLHEGRGELRAEAADVVV</sequence>
<feature type="transmembrane region" description="Helical" evidence="1">
    <location>
        <begin position="282"/>
        <end position="306"/>
    </location>
</feature>
<proteinExistence type="predicted"/>
<protein>
    <submittedName>
        <fullName evidence="3">B683aaa2-0b78-4d70-93e4-6cab0d0e1002</fullName>
    </submittedName>
</protein>
<feature type="transmembrane region" description="Helical" evidence="1">
    <location>
        <begin position="44"/>
        <end position="69"/>
    </location>
</feature>